<dbReference type="FunFam" id="2.40.30.20:FF:000004">
    <property type="entry name" value="Riboflavin synthase, alpha subunit"/>
    <property type="match status" value="1"/>
</dbReference>
<dbReference type="NCBIfam" id="NF009566">
    <property type="entry name" value="PRK13020.1"/>
    <property type="match status" value="1"/>
</dbReference>
<dbReference type="Pfam" id="PF00677">
    <property type="entry name" value="Lum_binding"/>
    <property type="match status" value="2"/>
</dbReference>
<sequence>MFTGLIEDLGTVRSLQTGGGSGRITIATSLSMDEIALGDSIAVNGVCLTVVTFGGGQFSADVSAESLSRTVLGDLRPGQQVNLERALRLSDRLGGHLVSGHVDGLGVVTERYQDRNAVRFTIEVPAALQRYLVEKGSVAIDGISLTVNSVSGQGFSVAVIPHSLAKTTLQERRVGSTVNIETDLLGKYVERLLRPASERGEEGALSLDMLAKNGFL</sequence>
<keyword evidence="14" id="KW-1185">Reference proteome</keyword>
<evidence type="ECO:0000313" key="13">
    <source>
        <dbReference type="EMBL" id="APG26717.1"/>
    </source>
</evidence>
<dbReference type="InterPro" id="IPR026017">
    <property type="entry name" value="Lumazine-bd_dom"/>
</dbReference>
<keyword evidence="9" id="KW-0677">Repeat</keyword>
<dbReference type="InterPro" id="IPR001783">
    <property type="entry name" value="Lumazine-bd"/>
</dbReference>
<reference evidence="13 14" key="1">
    <citation type="journal article" date="2017" name="Genome Announc.">
        <title>Complete Genome Sequences of Two Acetylene-Fermenting Pelobacter acetylenicus Strains.</title>
        <authorList>
            <person name="Sutton J.M."/>
            <person name="Baesman S.M."/>
            <person name="Fierst J.L."/>
            <person name="Poret-Peterson A.T."/>
            <person name="Oremland R.S."/>
            <person name="Dunlap D.S."/>
            <person name="Akob D.M."/>
        </authorList>
    </citation>
    <scope>NUCLEOTIDE SEQUENCE [LARGE SCALE GENOMIC DNA]</scope>
    <source>
        <strain evidence="13 14">SFB93</strain>
    </source>
</reference>
<dbReference type="InterPro" id="IPR023366">
    <property type="entry name" value="ATP_synth_asu-like_sf"/>
</dbReference>
<proteinExistence type="predicted"/>
<dbReference type="NCBIfam" id="NF006767">
    <property type="entry name" value="PRK09289.1"/>
    <property type="match status" value="1"/>
</dbReference>
<dbReference type="OrthoDB" id="9788537at2"/>
<dbReference type="PANTHER" id="PTHR21098:SF12">
    <property type="entry name" value="RIBOFLAVIN SYNTHASE"/>
    <property type="match status" value="1"/>
</dbReference>
<feature type="repeat" description="Lumazine-binding" evidence="11">
    <location>
        <begin position="1"/>
        <end position="96"/>
    </location>
</feature>
<dbReference type="PROSITE" id="PS51177">
    <property type="entry name" value="LUMAZINE_BIND"/>
    <property type="match status" value="2"/>
</dbReference>
<dbReference type="EMBL" id="CP015519">
    <property type="protein sequence ID" value="APG26717.1"/>
    <property type="molecule type" value="Genomic_DNA"/>
</dbReference>
<comment type="pathway">
    <text evidence="3">Cofactor biosynthesis; riboflavin biosynthesis; riboflavin from 2-hydroxy-3-oxobutyl phosphate and 5-amino-6-(D-ribitylamino)uracil: step 2/2.</text>
</comment>
<dbReference type="InterPro" id="IPR017938">
    <property type="entry name" value="Riboflavin_synthase-like_b-brl"/>
</dbReference>
<evidence type="ECO:0000256" key="8">
    <source>
        <dbReference type="ARBA" id="ARBA00022679"/>
    </source>
</evidence>
<dbReference type="SUPFAM" id="SSF63380">
    <property type="entry name" value="Riboflavin synthase domain-like"/>
    <property type="match status" value="2"/>
</dbReference>
<dbReference type="PANTHER" id="PTHR21098">
    <property type="entry name" value="RIBOFLAVIN SYNTHASE ALPHA CHAIN"/>
    <property type="match status" value="1"/>
</dbReference>
<feature type="domain" description="Lumazine-binding" evidence="12">
    <location>
        <begin position="97"/>
        <end position="193"/>
    </location>
</feature>
<evidence type="ECO:0000256" key="1">
    <source>
        <dbReference type="ARBA" id="ARBA00000968"/>
    </source>
</evidence>
<evidence type="ECO:0000256" key="6">
    <source>
        <dbReference type="ARBA" id="ARBA00013950"/>
    </source>
</evidence>
<evidence type="ECO:0000256" key="9">
    <source>
        <dbReference type="ARBA" id="ARBA00022737"/>
    </source>
</evidence>
<evidence type="ECO:0000256" key="5">
    <source>
        <dbReference type="ARBA" id="ARBA00012827"/>
    </source>
</evidence>
<keyword evidence="8" id="KW-0808">Transferase</keyword>
<dbReference type="RefSeq" id="WP_072282677.1">
    <property type="nucleotide sequence ID" value="NZ_CP015519.1"/>
</dbReference>
<dbReference type="EC" id="2.5.1.9" evidence="5 10"/>
<evidence type="ECO:0000313" key="14">
    <source>
        <dbReference type="Proteomes" id="UP000182517"/>
    </source>
</evidence>
<evidence type="ECO:0000256" key="7">
    <source>
        <dbReference type="ARBA" id="ARBA00022619"/>
    </source>
</evidence>
<comment type="function">
    <text evidence="2">Catalyzes the dismutation of two molecules of 6,7-dimethyl-8-ribityllumazine, resulting in the formation of riboflavin and 5-amino-6-(D-ribitylamino)uracil.</text>
</comment>
<dbReference type="Gene3D" id="2.40.30.20">
    <property type="match status" value="2"/>
</dbReference>
<protein>
    <recommendedName>
        <fullName evidence="6 10">Riboflavin synthase</fullName>
        <ecNumber evidence="5 10">2.5.1.9</ecNumber>
    </recommendedName>
</protein>
<evidence type="ECO:0000256" key="3">
    <source>
        <dbReference type="ARBA" id="ARBA00004887"/>
    </source>
</evidence>
<dbReference type="FunFam" id="2.40.30.20:FF:000003">
    <property type="entry name" value="Riboflavin synthase, alpha subunit"/>
    <property type="match status" value="1"/>
</dbReference>
<gene>
    <name evidence="13" type="ORF">A7E78_01875</name>
</gene>
<evidence type="ECO:0000256" key="10">
    <source>
        <dbReference type="NCBIfam" id="TIGR00187"/>
    </source>
</evidence>
<keyword evidence="7" id="KW-0686">Riboflavin biosynthesis</keyword>
<feature type="domain" description="Lumazine-binding" evidence="12">
    <location>
        <begin position="1"/>
        <end position="96"/>
    </location>
</feature>
<organism evidence="13 14">
    <name type="scientific">Syntrophotalea acetylenivorans</name>
    <dbReference type="NCBI Taxonomy" id="1842532"/>
    <lineage>
        <taxon>Bacteria</taxon>
        <taxon>Pseudomonadati</taxon>
        <taxon>Thermodesulfobacteriota</taxon>
        <taxon>Desulfuromonadia</taxon>
        <taxon>Desulfuromonadales</taxon>
        <taxon>Syntrophotaleaceae</taxon>
        <taxon>Syntrophotalea</taxon>
    </lineage>
</organism>
<dbReference type="KEGG" id="pef:A7E78_01875"/>
<comment type="catalytic activity">
    <reaction evidence="1">
        <text>2 6,7-dimethyl-8-(1-D-ribityl)lumazine + H(+) = 5-amino-6-(D-ribitylamino)uracil + riboflavin</text>
        <dbReference type="Rhea" id="RHEA:20772"/>
        <dbReference type="ChEBI" id="CHEBI:15378"/>
        <dbReference type="ChEBI" id="CHEBI:15934"/>
        <dbReference type="ChEBI" id="CHEBI:57986"/>
        <dbReference type="ChEBI" id="CHEBI:58201"/>
        <dbReference type="EC" id="2.5.1.9"/>
    </reaction>
</comment>
<evidence type="ECO:0000256" key="11">
    <source>
        <dbReference type="PROSITE-ProRule" id="PRU00524"/>
    </source>
</evidence>
<feature type="repeat" description="Lumazine-binding" evidence="11">
    <location>
        <begin position="97"/>
        <end position="193"/>
    </location>
</feature>
<comment type="subunit">
    <text evidence="4">Homotrimer.</text>
</comment>
<accession>A0A1L3GL94</accession>
<evidence type="ECO:0000256" key="4">
    <source>
        <dbReference type="ARBA" id="ARBA00011233"/>
    </source>
</evidence>
<dbReference type="STRING" id="1842532.A7E78_01875"/>
<name>A0A1L3GL94_9BACT</name>
<evidence type="ECO:0000256" key="2">
    <source>
        <dbReference type="ARBA" id="ARBA00002803"/>
    </source>
</evidence>
<dbReference type="PIRSF" id="PIRSF000498">
    <property type="entry name" value="Riboflavin_syn_A"/>
    <property type="match status" value="1"/>
</dbReference>
<dbReference type="Proteomes" id="UP000182517">
    <property type="component" value="Chromosome"/>
</dbReference>
<dbReference type="AlphaFoldDB" id="A0A1L3GL94"/>
<dbReference type="CDD" id="cd00402">
    <property type="entry name" value="Riboflavin_synthase_like"/>
    <property type="match status" value="1"/>
</dbReference>
<evidence type="ECO:0000259" key="12">
    <source>
        <dbReference type="PROSITE" id="PS51177"/>
    </source>
</evidence>
<dbReference type="NCBIfam" id="TIGR00187">
    <property type="entry name" value="ribE"/>
    <property type="match status" value="1"/>
</dbReference>
<dbReference type="GO" id="GO:0004746">
    <property type="term" value="F:riboflavin synthase activity"/>
    <property type="evidence" value="ECO:0007669"/>
    <property type="project" value="UniProtKB-UniRule"/>
</dbReference>
<dbReference type="GO" id="GO:0009231">
    <property type="term" value="P:riboflavin biosynthetic process"/>
    <property type="evidence" value="ECO:0007669"/>
    <property type="project" value="UniProtKB-KW"/>
</dbReference>